<organism evidence="1">
    <name type="scientific">marine metagenome</name>
    <dbReference type="NCBI Taxonomy" id="408172"/>
    <lineage>
        <taxon>unclassified sequences</taxon>
        <taxon>metagenomes</taxon>
        <taxon>ecological metagenomes</taxon>
    </lineage>
</organism>
<evidence type="ECO:0000313" key="1">
    <source>
        <dbReference type="EMBL" id="SVA61804.1"/>
    </source>
</evidence>
<name>A0A381XAQ3_9ZZZZ</name>
<protein>
    <submittedName>
        <fullName evidence="1">Uncharacterized protein</fullName>
    </submittedName>
</protein>
<sequence length="28" mass="2919">MTATFVERGASGHFGGGVAEWLNALVLK</sequence>
<reference evidence="1" key="1">
    <citation type="submission" date="2018-05" db="EMBL/GenBank/DDBJ databases">
        <authorList>
            <person name="Lanie J.A."/>
            <person name="Ng W.-L."/>
            <person name="Kazmierczak K.M."/>
            <person name="Andrzejewski T.M."/>
            <person name="Davidsen T.M."/>
            <person name="Wayne K.J."/>
            <person name="Tettelin H."/>
            <person name="Glass J.I."/>
            <person name="Rusch D."/>
            <person name="Podicherti R."/>
            <person name="Tsui H.-C.T."/>
            <person name="Winkler M.E."/>
        </authorList>
    </citation>
    <scope>NUCLEOTIDE SEQUENCE</scope>
</reference>
<dbReference type="AlphaFoldDB" id="A0A381XAQ3"/>
<proteinExistence type="predicted"/>
<accession>A0A381XAQ3</accession>
<gene>
    <name evidence="1" type="ORF">METZ01_LOCUS114658</name>
</gene>
<dbReference type="EMBL" id="UINC01014498">
    <property type="protein sequence ID" value="SVA61804.1"/>
    <property type="molecule type" value="Genomic_DNA"/>
</dbReference>